<protein>
    <submittedName>
        <fullName evidence="1">Uncharacterized protein</fullName>
    </submittedName>
</protein>
<proteinExistence type="predicted"/>
<organism evidence="1 2">
    <name type="scientific">Tritrichomonas musculus</name>
    <dbReference type="NCBI Taxonomy" id="1915356"/>
    <lineage>
        <taxon>Eukaryota</taxon>
        <taxon>Metamonada</taxon>
        <taxon>Parabasalia</taxon>
        <taxon>Tritrichomonadida</taxon>
        <taxon>Tritrichomonadidae</taxon>
        <taxon>Tritrichomonas</taxon>
    </lineage>
</organism>
<evidence type="ECO:0000313" key="2">
    <source>
        <dbReference type="Proteomes" id="UP001470230"/>
    </source>
</evidence>
<evidence type="ECO:0000313" key="1">
    <source>
        <dbReference type="EMBL" id="KAK8882510.1"/>
    </source>
</evidence>
<dbReference type="EMBL" id="JAPFFF010000009">
    <property type="protein sequence ID" value="KAK8882510.1"/>
    <property type="molecule type" value="Genomic_DNA"/>
</dbReference>
<reference evidence="1 2" key="1">
    <citation type="submission" date="2024-04" db="EMBL/GenBank/DDBJ databases">
        <title>Tritrichomonas musculus Genome.</title>
        <authorList>
            <person name="Alves-Ferreira E."/>
            <person name="Grigg M."/>
            <person name="Lorenzi H."/>
            <person name="Galac M."/>
        </authorList>
    </citation>
    <scope>NUCLEOTIDE SEQUENCE [LARGE SCALE GENOMIC DNA]</scope>
    <source>
        <strain evidence="1 2">EAF2021</strain>
    </source>
</reference>
<dbReference type="Proteomes" id="UP001470230">
    <property type="component" value="Unassembled WGS sequence"/>
</dbReference>
<name>A0ABR2JUG3_9EUKA</name>
<sequence>MQYDVYKSYNDAILKFELLPDSKFKTCVYDFFKERFISTADIEISRLSYAFTFNGLNEFRQRQGSDKEELIDIFTRFVNKAISEETIKSIFPEHIGLLYLDNRYQISRKILVSRKKNFESIQIF</sequence>
<keyword evidence="2" id="KW-1185">Reference proteome</keyword>
<comment type="caution">
    <text evidence="1">The sequence shown here is derived from an EMBL/GenBank/DDBJ whole genome shotgun (WGS) entry which is preliminary data.</text>
</comment>
<accession>A0ABR2JUG3</accession>
<gene>
    <name evidence="1" type="ORF">M9Y10_045152</name>
</gene>